<keyword evidence="3" id="KW-1185">Reference proteome</keyword>
<dbReference type="EMBL" id="JAVFWL010000004">
    <property type="protein sequence ID" value="KAK6752355.1"/>
    <property type="molecule type" value="Genomic_DNA"/>
</dbReference>
<reference evidence="2 3" key="1">
    <citation type="submission" date="2023-08" db="EMBL/GenBank/DDBJ databases">
        <title>A Necator americanus chromosomal reference genome.</title>
        <authorList>
            <person name="Ilik V."/>
            <person name="Petrzelkova K.J."/>
            <person name="Pardy F."/>
            <person name="Fuh T."/>
            <person name="Niatou-Singa F.S."/>
            <person name="Gouil Q."/>
            <person name="Baker L."/>
            <person name="Ritchie M.E."/>
            <person name="Jex A.R."/>
            <person name="Gazzola D."/>
            <person name="Li H."/>
            <person name="Toshio Fujiwara R."/>
            <person name="Zhan B."/>
            <person name="Aroian R.V."/>
            <person name="Pafco B."/>
            <person name="Schwarz E.M."/>
        </authorList>
    </citation>
    <scope>NUCLEOTIDE SEQUENCE [LARGE SCALE GENOMIC DNA]</scope>
    <source>
        <strain evidence="2 3">Aroian</strain>
        <tissue evidence="2">Whole animal</tissue>
    </source>
</reference>
<keyword evidence="1" id="KW-1133">Transmembrane helix</keyword>
<name>A0ABR1DQU8_NECAM</name>
<proteinExistence type="predicted"/>
<sequence>MKRGETITADKYCKELDQIHPKLQGVSEQKGSPAAAGKCHVTRIDASVPKTSAFSPRIVANSEISPRFFFVSVVVVLVLVVTPRHAL</sequence>
<dbReference type="Proteomes" id="UP001303046">
    <property type="component" value="Unassembled WGS sequence"/>
</dbReference>
<keyword evidence="1" id="KW-0472">Membrane</keyword>
<accession>A0ABR1DQU8</accession>
<feature type="transmembrane region" description="Helical" evidence="1">
    <location>
        <begin position="64"/>
        <end position="82"/>
    </location>
</feature>
<comment type="caution">
    <text evidence="2">The sequence shown here is derived from an EMBL/GenBank/DDBJ whole genome shotgun (WGS) entry which is preliminary data.</text>
</comment>
<keyword evidence="1" id="KW-0812">Transmembrane</keyword>
<evidence type="ECO:0000256" key="1">
    <source>
        <dbReference type="SAM" id="Phobius"/>
    </source>
</evidence>
<protein>
    <submittedName>
        <fullName evidence="2">Uncharacterized protein</fullName>
    </submittedName>
</protein>
<evidence type="ECO:0000313" key="2">
    <source>
        <dbReference type="EMBL" id="KAK6752355.1"/>
    </source>
</evidence>
<gene>
    <name evidence="2" type="primary">Necator_chrIV.g16948</name>
    <name evidence="2" type="ORF">RB195_003650</name>
</gene>
<evidence type="ECO:0000313" key="3">
    <source>
        <dbReference type="Proteomes" id="UP001303046"/>
    </source>
</evidence>
<organism evidence="2 3">
    <name type="scientific">Necator americanus</name>
    <name type="common">Human hookworm</name>
    <dbReference type="NCBI Taxonomy" id="51031"/>
    <lineage>
        <taxon>Eukaryota</taxon>
        <taxon>Metazoa</taxon>
        <taxon>Ecdysozoa</taxon>
        <taxon>Nematoda</taxon>
        <taxon>Chromadorea</taxon>
        <taxon>Rhabditida</taxon>
        <taxon>Rhabditina</taxon>
        <taxon>Rhabditomorpha</taxon>
        <taxon>Strongyloidea</taxon>
        <taxon>Ancylostomatidae</taxon>
        <taxon>Bunostominae</taxon>
        <taxon>Necator</taxon>
    </lineage>
</organism>